<dbReference type="GO" id="GO:0003824">
    <property type="term" value="F:catalytic activity"/>
    <property type="evidence" value="ECO:0007669"/>
    <property type="project" value="UniProtKB-KW"/>
</dbReference>
<dbReference type="SUPFAM" id="SSF53098">
    <property type="entry name" value="Ribonuclease H-like"/>
    <property type="match status" value="1"/>
</dbReference>
<dbReference type="InterPro" id="IPR043128">
    <property type="entry name" value="Rev_trsase/Diguanyl_cyclase"/>
</dbReference>
<dbReference type="Gene3D" id="3.30.70.270">
    <property type="match status" value="1"/>
</dbReference>
<dbReference type="STRING" id="4097.A0A1S4AMB2"/>
<dbReference type="PROSITE" id="PS50994">
    <property type="entry name" value="INTEGRASE"/>
    <property type="match status" value="1"/>
</dbReference>
<evidence type="ECO:0000256" key="1">
    <source>
        <dbReference type="ARBA" id="ARBA00023268"/>
    </source>
</evidence>
<dbReference type="InterPro" id="IPR043502">
    <property type="entry name" value="DNA/RNA_pol_sf"/>
</dbReference>
<dbReference type="PaxDb" id="4097-A0A1S4AMB2"/>
<evidence type="ECO:0000313" key="3">
    <source>
        <dbReference type="RefSeq" id="XP_016477568.1"/>
    </source>
</evidence>
<organism evidence="3">
    <name type="scientific">Nicotiana tabacum</name>
    <name type="common">Common tobacco</name>
    <dbReference type="NCBI Taxonomy" id="4097"/>
    <lineage>
        <taxon>Eukaryota</taxon>
        <taxon>Viridiplantae</taxon>
        <taxon>Streptophyta</taxon>
        <taxon>Embryophyta</taxon>
        <taxon>Tracheophyta</taxon>
        <taxon>Spermatophyta</taxon>
        <taxon>Magnoliopsida</taxon>
        <taxon>eudicotyledons</taxon>
        <taxon>Gunneridae</taxon>
        <taxon>Pentapetalae</taxon>
        <taxon>asterids</taxon>
        <taxon>lamiids</taxon>
        <taxon>Solanales</taxon>
        <taxon>Solanaceae</taxon>
        <taxon>Nicotianoideae</taxon>
        <taxon>Nicotianeae</taxon>
        <taxon>Nicotiana</taxon>
    </lineage>
</organism>
<dbReference type="Pfam" id="PF00665">
    <property type="entry name" value="rve"/>
    <property type="match status" value="1"/>
</dbReference>
<reference evidence="3" key="1">
    <citation type="submission" date="2025-08" db="UniProtKB">
        <authorList>
            <consortium name="RefSeq"/>
        </authorList>
    </citation>
    <scope>IDENTIFICATION</scope>
</reference>
<dbReference type="PANTHER" id="PTHR37984:SF5">
    <property type="entry name" value="PROTEIN NYNRIN-LIKE"/>
    <property type="match status" value="1"/>
</dbReference>
<dbReference type="InterPro" id="IPR050951">
    <property type="entry name" value="Retrovirus_Pol_polyprotein"/>
</dbReference>
<dbReference type="KEGG" id="nta:107799022"/>
<gene>
    <name evidence="3" type="primary">LOC107799022</name>
</gene>
<dbReference type="SUPFAM" id="SSF56672">
    <property type="entry name" value="DNA/RNA polymerases"/>
    <property type="match status" value="1"/>
</dbReference>
<dbReference type="InterPro" id="IPR036397">
    <property type="entry name" value="RNaseH_sf"/>
</dbReference>
<dbReference type="GO" id="GO:0015074">
    <property type="term" value="P:DNA integration"/>
    <property type="evidence" value="ECO:0007669"/>
    <property type="project" value="InterPro"/>
</dbReference>
<dbReference type="OrthoDB" id="1194521at2759"/>
<protein>
    <recommendedName>
        <fullName evidence="2">Integrase catalytic domain-containing protein</fullName>
    </recommendedName>
</protein>
<dbReference type="CDD" id="cd09274">
    <property type="entry name" value="RNase_HI_RT_Ty3"/>
    <property type="match status" value="1"/>
</dbReference>
<dbReference type="InterPro" id="IPR041577">
    <property type="entry name" value="RT_RNaseH_2"/>
</dbReference>
<accession>A0A1S4AMB2</accession>
<sequence length="406" mass="46935">MVVFPFFKGSATPPTLIKVIRSFLGNVGFYRRFIKEFSKIANPLCKLLENDHLFVLLYDCTLAFEELKRLVTAPIIVAPDWEQPFELMYDASDYAIGAVLGQRKDKIVHLIYYASSKVIVYTDHAKIRYLKAKKESKPRLIYWVLLLQEFDLEIHNRKGTENQVADHLSRLEGAEKKVKVEDITETFPDEQLLAVTMEEIYCWHFGGIRTTAKVLELGLYWKTLFRDAHDWVKSCDKSQRTGNISLHHEMLMTTIQEVEVFDVWGIDFLGPFISSYGNKYILVAFDYVSKWIEVVALLTNDAKGVIGFSRKNIFTRFGTPRTIISDSGTYFCNRAFARLLEKYGVPHKVATPYHLQMSGQVEVSNREIKSVLTKTVNATRTDWTRKLDDTLWAYRTSFKTPIFMSP</sequence>
<dbReference type="PANTHER" id="PTHR37984">
    <property type="entry name" value="PROTEIN CBG26694"/>
    <property type="match status" value="1"/>
</dbReference>
<name>A0A1S4AMB2_TOBAC</name>
<dbReference type="Pfam" id="PF17919">
    <property type="entry name" value="RT_RNaseH_2"/>
    <property type="match status" value="1"/>
</dbReference>
<dbReference type="AlphaFoldDB" id="A0A1S4AMB2"/>
<feature type="domain" description="Integrase catalytic" evidence="2">
    <location>
        <begin position="255"/>
        <end position="406"/>
    </location>
</feature>
<dbReference type="Gene3D" id="3.30.420.10">
    <property type="entry name" value="Ribonuclease H-like superfamily/Ribonuclease H"/>
    <property type="match status" value="1"/>
</dbReference>
<dbReference type="InterPro" id="IPR012337">
    <property type="entry name" value="RNaseH-like_sf"/>
</dbReference>
<dbReference type="SMR" id="A0A1S4AMB2"/>
<proteinExistence type="predicted"/>
<evidence type="ECO:0000259" key="2">
    <source>
        <dbReference type="PROSITE" id="PS50994"/>
    </source>
</evidence>
<dbReference type="GO" id="GO:0003676">
    <property type="term" value="F:nucleic acid binding"/>
    <property type="evidence" value="ECO:0007669"/>
    <property type="project" value="InterPro"/>
</dbReference>
<dbReference type="InterPro" id="IPR001584">
    <property type="entry name" value="Integrase_cat-core"/>
</dbReference>
<dbReference type="RefSeq" id="XP_016477568.1">
    <property type="nucleotide sequence ID" value="XM_016622082.1"/>
</dbReference>
<dbReference type="Gene3D" id="1.10.340.70">
    <property type="match status" value="1"/>
</dbReference>
<keyword evidence="1" id="KW-0511">Multifunctional enzyme</keyword>